<evidence type="ECO:0000256" key="4">
    <source>
        <dbReference type="ARBA" id="ARBA00023125"/>
    </source>
</evidence>
<dbReference type="InParanoid" id="A0A067PZU7"/>
<evidence type="ECO:0000256" key="6">
    <source>
        <dbReference type="ARBA" id="ARBA00023242"/>
    </source>
</evidence>
<dbReference type="STRING" id="933084.A0A067PZU7"/>
<evidence type="ECO:0000313" key="9">
    <source>
        <dbReference type="EMBL" id="KDQ59395.1"/>
    </source>
</evidence>
<feature type="region of interest" description="Disordered" evidence="7">
    <location>
        <begin position="87"/>
        <end position="180"/>
    </location>
</feature>
<keyword evidence="2" id="KW-0479">Metal-binding</keyword>
<dbReference type="GO" id="GO:0008270">
    <property type="term" value="F:zinc ion binding"/>
    <property type="evidence" value="ECO:0007669"/>
    <property type="project" value="InterPro"/>
</dbReference>
<dbReference type="Gene3D" id="4.10.240.10">
    <property type="entry name" value="Zn(2)-C6 fungal-type DNA-binding domain"/>
    <property type="match status" value="1"/>
</dbReference>
<dbReference type="Pfam" id="PF04082">
    <property type="entry name" value="Fungal_trans"/>
    <property type="match status" value="1"/>
</dbReference>
<accession>A0A067PZU7</accession>
<dbReference type="GO" id="GO:0005634">
    <property type="term" value="C:nucleus"/>
    <property type="evidence" value="ECO:0007669"/>
    <property type="project" value="UniProtKB-SubCell"/>
</dbReference>
<dbReference type="PANTHER" id="PTHR31845:SF19">
    <property type="entry name" value="TRANSCRIPTION FACTOR DOMAIN-CONTAINING PROTEIN"/>
    <property type="match status" value="1"/>
</dbReference>
<dbReference type="GO" id="GO:0006351">
    <property type="term" value="P:DNA-templated transcription"/>
    <property type="evidence" value="ECO:0007669"/>
    <property type="project" value="InterPro"/>
</dbReference>
<evidence type="ECO:0000256" key="5">
    <source>
        <dbReference type="ARBA" id="ARBA00023163"/>
    </source>
</evidence>
<dbReference type="EMBL" id="KL197715">
    <property type="protein sequence ID" value="KDQ59395.1"/>
    <property type="molecule type" value="Genomic_DNA"/>
</dbReference>
<dbReference type="CDD" id="cd12148">
    <property type="entry name" value="fungal_TF_MHR"/>
    <property type="match status" value="1"/>
</dbReference>
<evidence type="ECO:0000313" key="10">
    <source>
        <dbReference type="Proteomes" id="UP000027265"/>
    </source>
</evidence>
<keyword evidence="6" id="KW-0539">Nucleus</keyword>
<keyword evidence="5" id="KW-0804">Transcription</keyword>
<feature type="compositionally biased region" description="Polar residues" evidence="7">
    <location>
        <begin position="132"/>
        <end position="142"/>
    </location>
</feature>
<dbReference type="HOGENOM" id="CLU_017865_0_0_1"/>
<dbReference type="GO" id="GO:0000981">
    <property type="term" value="F:DNA-binding transcription factor activity, RNA polymerase II-specific"/>
    <property type="evidence" value="ECO:0007669"/>
    <property type="project" value="InterPro"/>
</dbReference>
<dbReference type="SMART" id="SM00066">
    <property type="entry name" value="GAL4"/>
    <property type="match status" value="1"/>
</dbReference>
<dbReference type="Pfam" id="PF00172">
    <property type="entry name" value="Zn_clus"/>
    <property type="match status" value="1"/>
</dbReference>
<feature type="compositionally biased region" description="Polar residues" evidence="7">
    <location>
        <begin position="1"/>
        <end position="18"/>
    </location>
</feature>
<gene>
    <name evidence="9" type="ORF">JAAARDRAFT_32954</name>
</gene>
<keyword evidence="4" id="KW-0238">DNA-binding</keyword>
<evidence type="ECO:0000256" key="7">
    <source>
        <dbReference type="SAM" id="MobiDB-lite"/>
    </source>
</evidence>
<proteinExistence type="predicted"/>
<dbReference type="CDD" id="cd00067">
    <property type="entry name" value="GAL4"/>
    <property type="match status" value="1"/>
</dbReference>
<dbReference type="GO" id="GO:0000976">
    <property type="term" value="F:transcription cis-regulatory region binding"/>
    <property type="evidence" value="ECO:0007669"/>
    <property type="project" value="TreeGrafter"/>
</dbReference>
<dbReference type="SUPFAM" id="SSF57701">
    <property type="entry name" value="Zn2/Cys6 DNA-binding domain"/>
    <property type="match status" value="1"/>
</dbReference>
<feature type="region of interest" description="Disordered" evidence="7">
    <location>
        <begin position="646"/>
        <end position="748"/>
    </location>
</feature>
<keyword evidence="3" id="KW-0805">Transcription regulation</keyword>
<dbReference type="InterPro" id="IPR036864">
    <property type="entry name" value="Zn2-C6_fun-type_DNA-bd_sf"/>
</dbReference>
<evidence type="ECO:0000256" key="1">
    <source>
        <dbReference type="ARBA" id="ARBA00004123"/>
    </source>
</evidence>
<dbReference type="InterPro" id="IPR007219">
    <property type="entry name" value="XnlR_reg_dom"/>
</dbReference>
<dbReference type="PANTHER" id="PTHR31845">
    <property type="entry name" value="FINGER DOMAIN PROTEIN, PUTATIVE-RELATED"/>
    <property type="match status" value="1"/>
</dbReference>
<dbReference type="SMART" id="SM00906">
    <property type="entry name" value="Fungal_trans"/>
    <property type="match status" value="1"/>
</dbReference>
<feature type="region of interest" description="Disordered" evidence="7">
    <location>
        <begin position="204"/>
        <end position="235"/>
    </location>
</feature>
<evidence type="ECO:0000256" key="2">
    <source>
        <dbReference type="ARBA" id="ARBA00022723"/>
    </source>
</evidence>
<dbReference type="PROSITE" id="PS50048">
    <property type="entry name" value="ZN2_CY6_FUNGAL_2"/>
    <property type="match status" value="1"/>
</dbReference>
<dbReference type="PROSITE" id="PS00463">
    <property type="entry name" value="ZN2_CY6_FUNGAL_1"/>
    <property type="match status" value="1"/>
</dbReference>
<comment type="subcellular location">
    <subcellularLocation>
        <location evidence="1">Nucleus</location>
    </subcellularLocation>
</comment>
<feature type="compositionally biased region" description="Basic and acidic residues" evidence="7">
    <location>
        <begin position="646"/>
        <end position="657"/>
    </location>
</feature>
<feature type="compositionally biased region" description="Low complexity" evidence="7">
    <location>
        <begin position="143"/>
        <end position="167"/>
    </location>
</feature>
<keyword evidence="10" id="KW-1185">Reference proteome</keyword>
<evidence type="ECO:0000256" key="3">
    <source>
        <dbReference type="ARBA" id="ARBA00023015"/>
    </source>
</evidence>
<dbReference type="Proteomes" id="UP000027265">
    <property type="component" value="Unassembled WGS sequence"/>
</dbReference>
<feature type="domain" description="Zn(2)-C6 fungal-type" evidence="8">
    <location>
        <begin position="27"/>
        <end position="60"/>
    </location>
</feature>
<dbReference type="OrthoDB" id="3163292at2759"/>
<dbReference type="InterPro" id="IPR001138">
    <property type="entry name" value="Zn2Cys6_DnaBD"/>
</dbReference>
<protein>
    <recommendedName>
        <fullName evidence="8">Zn(2)-C6 fungal-type domain-containing protein</fullName>
    </recommendedName>
</protein>
<dbReference type="AlphaFoldDB" id="A0A067PZU7"/>
<reference evidence="10" key="1">
    <citation type="journal article" date="2014" name="Proc. Natl. Acad. Sci. U.S.A.">
        <title>Extensive sampling of basidiomycete genomes demonstrates inadequacy of the white-rot/brown-rot paradigm for wood decay fungi.</title>
        <authorList>
            <person name="Riley R."/>
            <person name="Salamov A.A."/>
            <person name="Brown D.W."/>
            <person name="Nagy L.G."/>
            <person name="Floudas D."/>
            <person name="Held B.W."/>
            <person name="Levasseur A."/>
            <person name="Lombard V."/>
            <person name="Morin E."/>
            <person name="Otillar R."/>
            <person name="Lindquist E.A."/>
            <person name="Sun H."/>
            <person name="LaButti K.M."/>
            <person name="Schmutz J."/>
            <person name="Jabbour D."/>
            <person name="Luo H."/>
            <person name="Baker S.E."/>
            <person name="Pisabarro A.G."/>
            <person name="Walton J.D."/>
            <person name="Blanchette R.A."/>
            <person name="Henrissat B."/>
            <person name="Martin F."/>
            <person name="Cullen D."/>
            <person name="Hibbett D.S."/>
            <person name="Grigoriev I.V."/>
        </authorList>
    </citation>
    <scope>NUCLEOTIDE SEQUENCE [LARGE SCALE GENOMIC DNA]</scope>
    <source>
        <strain evidence="10">MUCL 33604</strain>
    </source>
</reference>
<organism evidence="9 10">
    <name type="scientific">Jaapia argillacea MUCL 33604</name>
    <dbReference type="NCBI Taxonomy" id="933084"/>
    <lineage>
        <taxon>Eukaryota</taxon>
        <taxon>Fungi</taxon>
        <taxon>Dikarya</taxon>
        <taxon>Basidiomycota</taxon>
        <taxon>Agaricomycotina</taxon>
        <taxon>Agaricomycetes</taxon>
        <taxon>Agaricomycetidae</taxon>
        <taxon>Jaapiales</taxon>
        <taxon>Jaapiaceae</taxon>
        <taxon>Jaapia</taxon>
    </lineage>
</organism>
<evidence type="ECO:0000259" key="8">
    <source>
        <dbReference type="PROSITE" id="PS50048"/>
    </source>
</evidence>
<feature type="region of interest" description="Disordered" evidence="7">
    <location>
        <begin position="1"/>
        <end position="22"/>
    </location>
</feature>
<name>A0A067PZU7_9AGAM</name>
<dbReference type="InterPro" id="IPR051089">
    <property type="entry name" value="prtT"/>
</dbReference>
<sequence>MDPVQLATQPQSPDNSSKAPVVRGARACTVCRQAKMKCVGSEDGTKQCQRCKRAGVECVFEKHRRGRKPGSKLSEASKMLRRLEKGLNNAKMKSQAAESAPVSGPFPPSESRTSPSDAQFYPNPVRPADQFPPQSNAPFSNNQLPPLQLPPMQGGESYSRSSHSSRSIDPDEEPDNERSDEAMFPAKLIRKENQRNSFFRTILNPEHESPAPNPSDRSTAFPAPLPPPVTTTPSTGLNDPITAGIMDEENASHLFDMLFLRLNPFVNLFDPALHSVNYVRSRCPFLFTTLIMAGCKFFQPSLYKSCQKLANEFAVRAFAEGWKRVEVVQAFACLIYWKEPDDTRTWTYIGYACRMAVELGLNRYVPHPPPTETELQRRERRNRERTYLVLFVHDRSLSMQTGRQWMLPEDDLVRHAATWHEEGGDSIRPEDVIVAAFVQLRRIAAETTDVFYLHKGVPGAQHNDVNYEVLLRNCNGKLTQWAEFWQHEMKRAGGEKFHFSFLSFFRLHIRLFLNSFGIQASMAPTSRTSPSLQALSACYTSALESLQIVTKEFASIGMLRYGQDSITVMTAYSAVFLLKLLRSSNTLAQLHEGATDEIYSNISTTADAYQDASTPSHVLTSAAYHSRFLRSLVTNDIFKAKQNERARQDGLSIDHRLHVSQSSTSPRLHSPPQMYPQPMLQSHEHNFHFPASPNMPAHPIPLHDDTRGSGYSESVPSIPKSGGGPSMGGPYAPHSHASHAQYASQPPSELDQHYWRNMFRELGFGENVESPPPHVASTSTAASAFGHGDHMRTLPPPTYDGSSSHRGHLPSYHYLHSAPGFGH</sequence>